<evidence type="ECO:0000256" key="2">
    <source>
        <dbReference type="SAM" id="Phobius"/>
    </source>
</evidence>
<dbReference type="InterPro" id="IPR012338">
    <property type="entry name" value="Beta-lactam/transpept-like"/>
</dbReference>
<dbReference type="Gramene" id="Mp4g00050.2">
    <property type="protein sequence ID" value="Mp4g00050.2.cds"/>
    <property type="gene ID" value="Mp4g00050"/>
</dbReference>
<feature type="domain" description="Beta-lactamase-related" evidence="4">
    <location>
        <begin position="61"/>
        <end position="356"/>
    </location>
</feature>
<evidence type="ECO:0000313" key="6">
    <source>
        <dbReference type="Proteomes" id="UP000244005"/>
    </source>
</evidence>
<evidence type="ECO:0000256" key="3">
    <source>
        <dbReference type="SAM" id="SignalP"/>
    </source>
</evidence>
<keyword evidence="2" id="KW-0812">Transmembrane</keyword>
<keyword evidence="3" id="KW-0732">Signal</keyword>
<feature type="chain" id="PRO_5041804572" description="Beta-lactamase-related domain-containing protein" evidence="3">
    <location>
        <begin position="26"/>
        <end position="544"/>
    </location>
</feature>
<evidence type="ECO:0000259" key="4">
    <source>
        <dbReference type="Pfam" id="PF00144"/>
    </source>
</evidence>
<dbReference type="PANTHER" id="PTHR22935:SF95">
    <property type="entry name" value="BETA-LACTAMASE-LIKE 1-RELATED"/>
    <property type="match status" value="1"/>
</dbReference>
<feature type="signal peptide" evidence="3">
    <location>
        <begin position="1"/>
        <end position="25"/>
    </location>
</feature>
<dbReference type="Gene3D" id="3.40.710.10">
    <property type="entry name" value="DD-peptidase/beta-lactamase superfamily"/>
    <property type="match status" value="1"/>
</dbReference>
<dbReference type="Gramene" id="Mp4g00050.1">
    <property type="protein sequence ID" value="Mp4g00050.1.cds"/>
    <property type="gene ID" value="Mp4g00050"/>
</dbReference>
<evidence type="ECO:0000313" key="5">
    <source>
        <dbReference type="EMBL" id="PTQ28490.1"/>
    </source>
</evidence>
<dbReference type="SUPFAM" id="SSF56601">
    <property type="entry name" value="beta-lactamase/transpeptidase-like"/>
    <property type="match status" value="1"/>
</dbReference>
<protein>
    <recommendedName>
        <fullName evidence="4">Beta-lactamase-related domain-containing protein</fullName>
    </recommendedName>
</protein>
<dbReference type="OrthoDB" id="31129at2759"/>
<dbReference type="Pfam" id="PF00144">
    <property type="entry name" value="Beta-lactamase"/>
    <property type="match status" value="1"/>
</dbReference>
<accession>A0A2R6W3Q3</accession>
<dbReference type="InterPro" id="IPR051478">
    <property type="entry name" value="Beta-lactamase-like_AB/R"/>
</dbReference>
<reference evidence="6" key="1">
    <citation type="journal article" date="2017" name="Cell">
        <title>Insights into land plant evolution garnered from the Marchantia polymorpha genome.</title>
        <authorList>
            <person name="Bowman J.L."/>
            <person name="Kohchi T."/>
            <person name="Yamato K.T."/>
            <person name="Jenkins J."/>
            <person name="Shu S."/>
            <person name="Ishizaki K."/>
            <person name="Yamaoka S."/>
            <person name="Nishihama R."/>
            <person name="Nakamura Y."/>
            <person name="Berger F."/>
            <person name="Adam C."/>
            <person name="Aki S.S."/>
            <person name="Althoff F."/>
            <person name="Araki T."/>
            <person name="Arteaga-Vazquez M.A."/>
            <person name="Balasubrmanian S."/>
            <person name="Barry K."/>
            <person name="Bauer D."/>
            <person name="Boehm C.R."/>
            <person name="Briginshaw L."/>
            <person name="Caballero-Perez J."/>
            <person name="Catarino B."/>
            <person name="Chen F."/>
            <person name="Chiyoda S."/>
            <person name="Chovatia M."/>
            <person name="Davies K.M."/>
            <person name="Delmans M."/>
            <person name="Demura T."/>
            <person name="Dierschke T."/>
            <person name="Dolan L."/>
            <person name="Dorantes-Acosta A.E."/>
            <person name="Eklund D.M."/>
            <person name="Florent S.N."/>
            <person name="Flores-Sandoval E."/>
            <person name="Fujiyama A."/>
            <person name="Fukuzawa H."/>
            <person name="Galik B."/>
            <person name="Grimanelli D."/>
            <person name="Grimwood J."/>
            <person name="Grossniklaus U."/>
            <person name="Hamada T."/>
            <person name="Haseloff J."/>
            <person name="Hetherington A.J."/>
            <person name="Higo A."/>
            <person name="Hirakawa Y."/>
            <person name="Hundley H.N."/>
            <person name="Ikeda Y."/>
            <person name="Inoue K."/>
            <person name="Inoue S.I."/>
            <person name="Ishida S."/>
            <person name="Jia Q."/>
            <person name="Kakita M."/>
            <person name="Kanazawa T."/>
            <person name="Kawai Y."/>
            <person name="Kawashima T."/>
            <person name="Kennedy M."/>
            <person name="Kinose K."/>
            <person name="Kinoshita T."/>
            <person name="Kohara Y."/>
            <person name="Koide E."/>
            <person name="Komatsu K."/>
            <person name="Kopischke S."/>
            <person name="Kubo M."/>
            <person name="Kyozuka J."/>
            <person name="Lagercrantz U."/>
            <person name="Lin S.S."/>
            <person name="Lindquist E."/>
            <person name="Lipzen A.M."/>
            <person name="Lu C.W."/>
            <person name="De Luna E."/>
            <person name="Martienssen R.A."/>
            <person name="Minamino N."/>
            <person name="Mizutani M."/>
            <person name="Mizutani M."/>
            <person name="Mochizuki N."/>
            <person name="Monte I."/>
            <person name="Mosher R."/>
            <person name="Nagasaki H."/>
            <person name="Nakagami H."/>
            <person name="Naramoto S."/>
            <person name="Nishitani K."/>
            <person name="Ohtani M."/>
            <person name="Okamoto T."/>
            <person name="Okumura M."/>
            <person name="Phillips J."/>
            <person name="Pollak B."/>
            <person name="Reinders A."/>
            <person name="Rovekamp M."/>
            <person name="Sano R."/>
            <person name="Sawa S."/>
            <person name="Schmid M.W."/>
            <person name="Shirakawa M."/>
            <person name="Solano R."/>
            <person name="Spunde A."/>
            <person name="Suetsugu N."/>
            <person name="Sugano S."/>
            <person name="Sugiyama A."/>
            <person name="Sun R."/>
            <person name="Suzuki Y."/>
            <person name="Takenaka M."/>
            <person name="Takezawa D."/>
            <person name="Tomogane H."/>
            <person name="Tsuzuki M."/>
            <person name="Ueda T."/>
            <person name="Umeda M."/>
            <person name="Ward J.M."/>
            <person name="Watanabe Y."/>
            <person name="Yazaki K."/>
            <person name="Yokoyama R."/>
            <person name="Yoshitake Y."/>
            <person name="Yotsui I."/>
            <person name="Zachgo S."/>
            <person name="Schmutz J."/>
        </authorList>
    </citation>
    <scope>NUCLEOTIDE SEQUENCE [LARGE SCALE GENOMIC DNA]</scope>
    <source>
        <strain evidence="6">Tak-1</strain>
    </source>
</reference>
<dbReference type="EMBL" id="KZ772832">
    <property type="protein sequence ID" value="PTQ28489.1"/>
    <property type="molecule type" value="Genomic_DNA"/>
</dbReference>
<keyword evidence="2" id="KW-1133">Transmembrane helix</keyword>
<keyword evidence="6" id="KW-1185">Reference proteome</keyword>
<dbReference type="InterPro" id="IPR001466">
    <property type="entry name" value="Beta-lactam-related"/>
</dbReference>
<evidence type="ECO:0000256" key="1">
    <source>
        <dbReference type="ARBA" id="ARBA00038473"/>
    </source>
</evidence>
<reference evidence="5" key="2">
    <citation type="submission" date="2017-12" db="EMBL/GenBank/DDBJ databases">
        <title>WGS assembly of Marchantia polymorpha.</title>
        <authorList>
            <person name="Bowman J.L."/>
            <person name="Kohchi T."/>
            <person name="Yamato K.T."/>
            <person name="Jenkins J."/>
            <person name="Shu S."/>
            <person name="Ishizaki K."/>
            <person name="Yamaoka S."/>
            <person name="Nishihama R."/>
            <person name="Nakamura Y."/>
            <person name="Berger F."/>
            <person name="Adam C."/>
            <person name="Aki S.S."/>
            <person name="Althoff F."/>
            <person name="Araki T."/>
            <person name="Arteaga-Vazquez M.A."/>
            <person name="Balasubrmanian S."/>
            <person name="Bauer D."/>
            <person name="Boehm C.R."/>
            <person name="Briginshaw L."/>
            <person name="Caballero-Perez J."/>
            <person name="Catarino B."/>
            <person name="Chen F."/>
            <person name="Chiyoda S."/>
            <person name="Chovatia M."/>
            <person name="Davies K.M."/>
            <person name="Delmans M."/>
            <person name="Demura T."/>
            <person name="Dierschke T."/>
            <person name="Dolan L."/>
            <person name="Dorantes-Acosta A.E."/>
            <person name="Eklund D.M."/>
            <person name="Florent S.N."/>
            <person name="Flores-Sandoval E."/>
            <person name="Fujiyama A."/>
            <person name="Fukuzawa H."/>
            <person name="Galik B."/>
            <person name="Grimanelli D."/>
            <person name="Grimwood J."/>
            <person name="Grossniklaus U."/>
            <person name="Hamada T."/>
            <person name="Haseloff J."/>
            <person name="Hetherington A.J."/>
            <person name="Higo A."/>
            <person name="Hirakawa Y."/>
            <person name="Hundley H.N."/>
            <person name="Ikeda Y."/>
            <person name="Inoue K."/>
            <person name="Inoue S."/>
            <person name="Ishida S."/>
            <person name="Jia Q."/>
            <person name="Kakita M."/>
            <person name="Kanazawa T."/>
            <person name="Kawai Y."/>
            <person name="Kawashima T."/>
            <person name="Kennedy M."/>
            <person name="Kinose K."/>
            <person name="Kinoshita T."/>
            <person name="Kohara Y."/>
            <person name="Koide E."/>
            <person name="Komatsu K."/>
            <person name="Kopischke S."/>
            <person name="Kubo M."/>
            <person name="Kyozuka J."/>
            <person name="Lagercrantz U."/>
            <person name="Lin S.S."/>
            <person name="Lindquist E."/>
            <person name="Lipzen A.M."/>
            <person name="Lu C."/>
            <person name="Luna E.D."/>
            <person name="Martienssen R.A."/>
            <person name="Minamino N."/>
            <person name="Mizutani M."/>
            <person name="Mizutani M."/>
            <person name="Mochizuki N."/>
            <person name="Monte I."/>
            <person name="Mosher R."/>
            <person name="Nagasaki H."/>
            <person name="Nakagami H."/>
            <person name="Naramoto S."/>
            <person name="Nishitani K."/>
            <person name="Ohtani M."/>
            <person name="Okamoto T."/>
            <person name="Okumura M."/>
            <person name="Phillips J."/>
            <person name="Pollak B."/>
            <person name="Reinders A."/>
            <person name="Roevekamp M."/>
            <person name="Sano R."/>
            <person name="Sawa S."/>
            <person name="Schmid M.W."/>
            <person name="Shirakawa M."/>
            <person name="Solano R."/>
            <person name="Spunde A."/>
            <person name="Suetsugu N."/>
            <person name="Sugano S."/>
            <person name="Sugiyama A."/>
            <person name="Sun R."/>
            <person name="Suzuki Y."/>
            <person name="Takenaka M."/>
            <person name="Takezawa D."/>
            <person name="Tomogane H."/>
            <person name="Tsuzuki M."/>
            <person name="Ueda T."/>
            <person name="Umeda M."/>
            <person name="Ward J.M."/>
            <person name="Watanabe Y."/>
            <person name="Yazaki K."/>
            <person name="Yokoyama R."/>
            <person name="Yoshitake Y."/>
            <person name="Yotsui I."/>
            <person name="Zachgo S."/>
            <person name="Schmutz J."/>
        </authorList>
    </citation>
    <scope>NUCLEOTIDE SEQUENCE [LARGE SCALE GENOMIC DNA]</scope>
    <source>
        <strain evidence="5">Tak-1</strain>
    </source>
</reference>
<dbReference type="EMBL" id="KZ772832">
    <property type="protein sequence ID" value="PTQ28490.1"/>
    <property type="molecule type" value="Genomic_DNA"/>
</dbReference>
<keyword evidence="2" id="KW-0472">Membrane</keyword>
<proteinExistence type="inferred from homology"/>
<gene>
    <name evidence="5" type="ORF">MARPO_0162s0016</name>
</gene>
<dbReference type="AlphaFoldDB" id="A0A2R6W3Q3"/>
<organism evidence="5 6">
    <name type="scientific">Marchantia polymorpha</name>
    <name type="common">Common liverwort</name>
    <name type="synonym">Marchantia aquatica</name>
    <dbReference type="NCBI Taxonomy" id="3197"/>
    <lineage>
        <taxon>Eukaryota</taxon>
        <taxon>Viridiplantae</taxon>
        <taxon>Streptophyta</taxon>
        <taxon>Embryophyta</taxon>
        <taxon>Marchantiophyta</taxon>
        <taxon>Marchantiopsida</taxon>
        <taxon>Marchantiidae</taxon>
        <taxon>Marchantiales</taxon>
        <taxon>Marchantiaceae</taxon>
        <taxon>Marchantia</taxon>
    </lineage>
</organism>
<dbReference type="PANTHER" id="PTHR22935">
    <property type="entry name" value="PENICILLIN-BINDING PROTEIN"/>
    <property type="match status" value="1"/>
</dbReference>
<feature type="transmembrane region" description="Helical" evidence="2">
    <location>
        <begin position="523"/>
        <end position="543"/>
    </location>
</feature>
<sequence length="544" mass="59840">MGFRLAPIFFVLSLILFVQIVPLCAVDPPACPLPLTPLEVSPTYTYNYSSPAFQSLFEQLNSTIQQFTSTHGMNSYAVALVHGNRTIYTNGLTSTKFRIASITKTITALGALILRDRRQLSLDDPVRTHLPDFSIINPYDDHEITIRELMGHAAGLPRELCNLVYIQCKGNETDILKQVAGMRLIRPPWSSEPAYSNLGIALLGHTWEKATSPRKTWEEFVTEDILKPLGMDSTGIDLDGVELAPSSNPNARVDLLWVRPAAQMYSTVEDLGRYLQFLITGQPALISESSIREWISPATVFNDGKAGYAFPWELRKLPDFTEMVVSKSGDIYSYRSHIAFDPPNQVGVAVLTVFEPGTTSSSDAFADTVFMPLVKTVQNVNAEFISSFYAGLYTCTYQKYTYSPTLDFKTQVLWGTVNVSVDPSLGILADAKIAIMNDKVPVGVNSTWSLLLKNATEHTFWFGEAPNCGAFAGQIGAGPDLARPNMVGTLYTNMLMFDPRRGSLEWPAVGGKCYKPGFSSGHTVGVTSSSLTATLLVLFLLYLA</sequence>
<name>A0A2R6W3Q3_MARPO</name>
<dbReference type="Proteomes" id="UP000244005">
    <property type="component" value="Unassembled WGS sequence"/>
</dbReference>
<comment type="similarity">
    <text evidence="1">Belongs to the beta-lactamase family.</text>
</comment>